<accession>A0A412FBZ6</accession>
<dbReference type="AlphaFoldDB" id="A0A412FBZ6"/>
<gene>
    <name evidence="1" type="ORF">DWY29_15400</name>
</gene>
<evidence type="ECO:0000313" key="1">
    <source>
        <dbReference type="EMBL" id="RGR64974.1"/>
    </source>
</evidence>
<protein>
    <submittedName>
        <fullName evidence="1">Uncharacterized protein</fullName>
    </submittedName>
</protein>
<organism evidence="1 2">
    <name type="scientific">Roseburia inulinivorans</name>
    <dbReference type="NCBI Taxonomy" id="360807"/>
    <lineage>
        <taxon>Bacteria</taxon>
        <taxon>Bacillati</taxon>
        <taxon>Bacillota</taxon>
        <taxon>Clostridia</taxon>
        <taxon>Lachnospirales</taxon>
        <taxon>Lachnospiraceae</taxon>
        <taxon>Roseburia</taxon>
    </lineage>
</organism>
<sequence length="71" mass="8174">MFAKQIQFHKVKFAPPGRGEDLASLFAKQIQFHKVKFAPPGRGEDLASLIQKKSKETRRFLSPYYLAHVSR</sequence>
<proteinExistence type="predicted"/>
<dbReference type="Proteomes" id="UP000285820">
    <property type="component" value="Unassembled WGS sequence"/>
</dbReference>
<name>A0A412FBZ6_9FIRM</name>
<evidence type="ECO:0000313" key="2">
    <source>
        <dbReference type="Proteomes" id="UP000285820"/>
    </source>
</evidence>
<dbReference type="EMBL" id="QRUN01000035">
    <property type="protein sequence ID" value="RGR64974.1"/>
    <property type="molecule type" value="Genomic_DNA"/>
</dbReference>
<comment type="caution">
    <text evidence="1">The sequence shown here is derived from an EMBL/GenBank/DDBJ whole genome shotgun (WGS) entry which is preliminary data.</text>
</comment>
<reference evidence="1 2" key="1">
    <citation type="submission" date="2018-08" db="EMBL/GenBank/DDBJ databases">
        <title>A genome reference for cultivated species of the human gut microbiota.</title>
        <authorList>
            <person name="Zou Y."/>
            <person name="Xue W."/>
            <person name="Luo G."/>
        </authorList>
    </citation>
    <scope>NUCLEOTIDE SEQUENCE [LARGE SCALE GENOMIC DNA]</scope>
    <source>
        <strain evidence="1 2">AF24-4</strain>
    </source>
</reference>